<name>A0A4R5DLR1_9BACT</name>
<dbReference type="OrthoDB" id="1148709at2"/>
<evidence type="ECO:0000313" key="2">
    <source>
        <dbReference type="Proteomes" id="UP000294850"/>
    </source>
</evidence>
<dbReference type="Proteomes" id="UP000294850">
    <property type="component" value="Unassembled WGS sequence"/>
</dbReference>
<evidence type="ECO:0008006" key="3">
    <source>
        <dbReference type="Google" id="ProtNLM"/>
    </source>
</evidence>
<protein>
    <recommendedName>
        <fullName evidence="3">4-amino-4-deoxychorismate lyase</fullName>
    </recommendedName>
</protein>
<dbReference type="Gene3D" id="3.30.470.10">
    <property type="match status" value="1"/>
</dbReference>
<dbReference type="Gene3D" id="3.20.10.10">
    <property type="entry name" value="D-amino Acid Aminotransferase, subunit A, domain 2"/>
    <property type="match status" value="1"/>
</dbReference>
<reference evidence="1 2" key="1">
    <citation type="submission" date="2019-03" db="EMBL/GenBank/DDBJ databases">
        <title>Dyadobacter AR-3-6 sp. nov., isolated from arctic soil.</title>
        <authorList>
            <person name="Chaudhary D.K."/>
        </authorList>
    </citation>
    <scope>NUCLEOTIDE SEQUENCE [LARGE SCALE GENOMIC DNA]</scope>
    <source>
        <strain evidence="1 2">AR-3-6</strain>
    </source>
</reference>
<dbReference type="InterPro" id="IPR043132">
    <property type="entry name" value="BCAT-like_C"/>
</dbReference>
<dbReference type="Pfam" id="PF01063">
    <property type="entry name" value="Aminotran_4"/>
    <property type="match status" value="1"/>
</dbReference>
<dbReference type="InterPro" id="IPR043131">
    <property type="entry name" value="BCAT-like_N"/>
</dbReference>
<dbReference type="InterPro" id="IPR036038">
    <property type="entry name" value="Aminotransferase-like"/>
</dbReference>
<sequence length="200" mass="23432">MSHTLCIETIAVENRQLKNIEYHQARLIKTRRELWGYEDDWNLSELIQIPDSVDDKLFKCRLSYGKVVDNIKWEIYTPRKISKIQKVYHDEVDYAYKYDQRPELDTLYAQRKDAGEILIIRKGMVTDAYYCNVAFFDGSNWFTPDTYLLPGTQRAFLLDSGTIKETKIAEQDISSYSHIRLFNAMVGWVKAPMLPVGMVN</sequence>
<dbReference type="AlphaFoldDB" id="A0A4R5DLR1"/>
<proteinExistence type="predicted"/>
<gene>
    <name evidence="1" type="ORF">E0F88_24490</name>
</gene>
<comment type="caution">
    <text evidence="1">The sequence shown here is derived from an EMBL/GenBank/DDBJ whole genome shotgun (WGS) entry which is preliminary data.</text>
</comment>
<dbReference type="GO" id="GO:0003824">
    <property type="term" value="F:catalytic activity"/>
    <property type="evidence" value="ECO:0007669"/>
    <property type="project" value="InterPro"/>
</dbReference>
<evidence type="ECO:0000313" key="1">
    <source>
        <dbReference type="EMBL" id="TDE11593.1"/>
    </source>
</evidence>
<accession>A0A4R5DLR1</accession>
<dbReference type="EMBL" id="SMFL01000011">
    <property type="protein sequence ID" value="TDE11593.1"/>
    <property type="molecule type" value="Genomic_DNA"/>
</dbReference>
<dbReference type="InterPro" id="IPR001544">
    <property type="entry name" value="Aminotrans_IV"/>
</dbReference>
<dbReference type="SUPFAM" id="SSF56752">
    <property type="entry name" value="D-aminoacid aminotransferase-like PLP-dependent enzymes"/>
    <property type="match status" value="1"/>
</dbReference>
<keyword evidence="2" id="KW-1185">Reference proteome</keyword>
<organism evidence="1 2">
    <name type="scientific">Dyadobacter psychrotolerans</name>
    <dbReference type="NCBI Taxonomy" id="2541721"/>
    <lineage>
        <taxon>Bacteria</taxon>
        <taxon>Pseudomonadati</taxon>
        <taxon>Bacteroidota</taxon>
        <taxon>Cytophagia</taxon>
        <taxon>Cytophagales</taxon>
        <taxon>Spirosomataceae</taxon>
        <taxon>Dyadobacter</taxon>
    </lineage>
</organism>
<dbReference type="RefSeq" id="WP_131960926.1">
    <property type="nucleotide sequence ID" value="NZ_SMFL01000011.1"/>
</dbReference>